<evidence type="ECO:0000313" key="2">
    <source>
        <dbReference type="Proteomes" id="UP000622860"/>
    </source>
</evidence>
<dbReference type="Proteomes" id="UP000622860">
    <property type="component" value="Unassembled WGS sequence"/>
</dbReference>
<proteinExistence type="predicted"/>
<dbReference type="AlphaFoldDB" id="A0A917LVQ2"/>
<reference evidence="1" key="2">
    <citation type="submission" date="2020-09" db="EMBL/GenBank/DDBJ databases">
        <authorList>
            <person name="Sun Q."/>
            <person name="Zhou Y."/>
        </authorList>
    </citation>
    <scope>NUCLEOTIDE SEQUENCE</scope>
    <source>
        <strain evidence="1">CGMCC 1.12754</strain>
    </source>
</reference>
<gene>
    <name evidence="1" type="ORF">GCM10011398_00910</name>
</gene>
<keyword evidence="2" id="KW-1185">Reference proteome</keyword>
<dbReference type="EMBL" id="BMFR01000001">
    <property type="protein sequence ID" value="GGG61436.1"/>
    <property type="molecule type" value="Genomic_DNA"/>
</dbReference>
<reference evidence="1" key="1">
    <citation type="journal article" date="2014" name="Int. J. Syst. Evol. Microbiol.">
        <title>Complete genome sequence of Corynebacterium casei LMG S-19264T (=DSM 44701T), isolated from a smear-ripened cheese.</title>
        <authorList>
            <consortium name="US DOE Joint Genome Institute (JGI-PGF)"/>
            <person name="Walter F."/>
            <person name="Albersmeier A."/>
            <person name="Kalinowski J."/>
            <person name="Ruckert C."/>
        </authorList>
    </citation>
    <scope>NUCLEOTIDE SEQUENCE</scope>
    <source>
        <strain evidence="1">CGMCC 1.12754</strain>
    </source>
</reference>
<sequence length="326" mass="36931">MKLIFPQSIERYNRNLLEKVSNINPKSIMFSRELAYRTILDLKQRNPLAFLPLDTDEKQEVLSNLIELSSKIKNAKDQEWFKGLASELSNTWSHMYEFLSDRGAMGTFNIGLGPIINTTVKNFTGKDYFIEIMDASQSIEWAAANQAVLCPVGPLAKNEENIAYLYSGVRRDWGLNLVTSPNIATEGILTIANYVPVLELAETFTGKEIDQFRKLLIDLTYNKSSDEINSIVEEFNKTVKAYEKKRKRIDTWDVKGITLDTALELTNSAIPFSGFIAKQVGRLIDYSGDKNESVRKAIQQVQSKISSTSPNVILVSRMRDKVKDLL</sequence>
<organism evidence="1 2">
    <name type="scientific">Virgibacillus oceani</name>
    <dbReference type="NCBI Taxonomy" id="1479511"/>
    <lineage>
        <taxon>Bacteria</taxon>
        <taxon>Bacillati</taxon>
        <taxon>Bacillota</taxon>
        <taxon>Bacilli</taxon>
        <taxon>Bacillales</taxon>
        <taxon>Bacillaceae</taxon>
        <taxon>Virgibacillus</taxon>
    </lineage>
</organism>
<accession>A0A917LVQ2</accession>
<comment type="caution">
    <text evidence="1">The sequence shown here is derived from an EMBL/GenBank/DDBJ whole genome shotgun (WGS) entry which is preliminary data.</text>
</comment>
<dbReference type="RefSeq" id="WP_188453385.1">
    <property type="nucleotide sequence ID" value="NZ_BMFR01000001.1"/>
</dbReference>
<name>A0A917LVQ2_9BACI</name>
<protein>
    <submittedName>
        <fullName evidence="1">Uncharacterized protein</fullName>
    </submittedName>
</protein>
<evidence type="ECO:0000313" key="1">
    <source>
        <dbReference type="EMBL" id="GGG61436.1"/>
    </source>
</evidence>